<dbReference type="KEGG" id="ppyr:116180939"/>
<accession>A0A1Y1NE60</accession>
<sequence length="346" mass="38782">MSLVKSLVMEVRPRLQSVNVYVILAKADSVTVRLNTDHFELRSATLNRKVRCADFRIVPDSLSGLVCAGDQLTFRFGTENRRGDLGTLKCELLPTTTTDRIPPRKPFLRQGETYGISCAECSGALAPPIRFDSALPVPENGDKSDWFCHSHVALADLQPKRTQVLYGDYFAYLDSTVLQLVTDDSTLYCPQCSSWIGTREKGACKVWFNTANFGAGVENGALIDVIAMLKLCCHAPFSPVRVVLQCHDPRNPADVILLWIMERNLTLDIDDVKSIVAKVLFRVENKTSDLASEWFSNVNVIVYDVSKPMLSKLSEHLYDMGRYIPKDFNVSNDFNVSYILCNKIVQ</sequence>
<dbReference type="AlphaFoldDB" id="A0A1Y1NE60"/>
<organism evidence="1">
    <name type="scientific">Photinus pyralis</name>
    <name type="common">Common eastern firefly</name>
    <name type="synonym">Lampyris pyralis</name>
    <dbReference type="NCBI Taxonomy" id="7054"/>
    <lineage>
        <taxon>Eukaryota</taxon>
        <taxon>Metazoa</taxon>
        <taxon>Ecdysozoa</taxon>
        <taxon>Arthropoda</taxon>
        <taxon>Hexapoda</taxon>
        <taxon>Insecta</taxon>
        <taxon>Pterygota</taxon>
        <taxon>Neoptera</taxon>
        <taxon>Endopterygota</taxon>
        <taxon>Coleoptera</taxon>
        <taxon>Polyphaga</taxon>
        <taxon>Elateriformia</taxon>
        <taxon>Elateroidea</taxon>
        <taxon>Lampyridae</taxon>
        <taxon>Lampyrinae</taxon>
        <taxon>Photinus</taxon>
    </lineage>
</organism>
<dbReference type="RefSeq" id="XP_031356987.1">
    <property type="nucleotide sequence ID" value="XM_031501127.1"/>
</dbReference>
<reference evidence="1" key="1">
    <citation type="journal article" date="2016" name="Sci. Rep.">
        <title>Molecular characterization of firefly nuptial gifts: a multi-omics approach sheds light on postcopulatory sexual selection.</title>
        <authorList>
            <person name="Al-Wathiqui N."/>
            <person name="Fallon T.R."/>
            <person name="South A."/>
            <person name="Weng J.K."/>
            <person name="Lewis S.M."/>
        </authorList>
    </citation>
    <scope>NUCLEOTIDE SEQUENCE</scope>
</reference>
<dbReference type="EMBL" id="GEZM01005563">
    <property type="protein sequence ID" value="JAV96091.1"/>
    <property type="molecule type" value="Transcribed_RNA"/>
</dbReference>
<dbReference type="OrthoDB" id="10264956at2759"/>
<proteinExistence type="predicted"/>
<dbReference type="Pfam" id="PF09814">
    <property type="entry name" value="HECT_2"/>
    <property type="match status" value="1"/>
</dbReference>
<dbReference type="GeneID" id="116180939"/>
<dbReference type="InterPro" id="IPR019193">
    <property type="entry name" value="UBQ-conj_enz_E2-bd_prot"/>
</dbReference>
<name>A0A1Y1NE60_PHOPY</name>
<evidence type="ECO:0000313" key="1">
    <source>
        <dbReference type="EMBL" id="JAV96091.1"/>
    </source>
</evidence>
<protein>
    <submittedName>
        <fullName evidence="1">Uncharacterized protein</fullName>
    </submittedName>
</protein>